<comment type="similarity">
    <text evidence="4">Belongs to the sarcoglycan beta/delta/gamma/zeta family.</text>
</comment>
<evidence type="ECO:0000313" key="17">
    <source>
        <dbReference type="Proteomes" id="UP000076858"/>
    </source>
</evidence>
<evidence type="ECO:0000256" key="13">
    <source>
        <dbReference type="ARBA" id="ARBA00023180"/>
    </source>
</evidence>
<dbReference type="EMBL" id="LRGB01001253">
    <property type="protein sequence ID" value="KZS13250.1"/>
    <property type="molecule type" value="Genomic_DNA"/>
</dbReference>
<comment type="function">
    <text evidence="1">Component of the sarcoglycan complex, a subcomplex of the dystrophin-glycoprotein complex which forms a link between the F-actin cytoskeleton and the extracellular matrix.</text>
</comment>
<keyword evidence="8" id="KW-0812">Transmembrane</keyword>
<dbReference type="PANTHER" id="PTHR21142">
    <property type="entry name" value="SARCOGLYCANS"/>
    <property type="match status" value="1"/>
</dbReference>
<keyword evidence="9" id="KW-0735">Signal-anchor</keyword>
<protein>
    <recommendedName>
        <fullName evidence="5">Beta-sarcoglycan</fullName>
    </recommendedName>
</protein>
<evidence type="ECO:0000256" key="8">
    <source>
        <dbReference type="ARBA" id="ARBA00022692"/>
    </source>
</evidence>
<evidence type="ECO:0000256" key="6">
    <source>
        <dbReference type="ARBA" id="ARBA00022475"/>
    </source>
</evidence>
<dbReference type="InterPro" id="IPR027659">
    <property type="entry name" value="Sgcb"/>
</dbReference>
<gene>
    <name evidence="16" type="ORF">APZ42_021704</name>
</gene>
<dbReference type="GO" id="GO:0042383">
    <property type="term" value="C:sarcolemma"/>
    <property type="evidence" value="ECO:0007669"/>
    <property type="project" value="UniProtKB-SubCell"/>
</dbReference>
<keyword evidence="14" id="KW-0206">Cytoskeleton</keyword>
<evidence type="ECO:0000256" key="14">
    <source>
        <dbReference type="ARBA" id="ARBA00023212"/>
    </source>
</evidence>
<evidence type="ECO:0000256" key="5">
    <source>
        <dbReference type="ARBA" id="ARBA00015329"/>
    </source>
</evidence>
<dbReference type="GO" id="GO:0016012">
    <property type="term" value="C:sarcoglycan complex"/>
    <property type="evidence" value="ECO:0007669"/>
    <property type="project" value="InterPro"/>
</dbReference>
<dbReference type="AlphaFoldDB" id="A0A0P5YTW2"/>
<evidence type="ECO:0000313" key="16">
    <source>
        <dbReference type="EMBL" id="KZS13250.1"/>
    </source>
</evidence>
<keyword evidence="17" id="KW-1185">Reference proteome</keyword>
<dbReference type="OrthoDB" id="5843723at2759"/>
<keyword evidence="11" id="KW-0472">Membrane</keyword>
<evidence type="ECO:0000256" key="11">
    <source>
        <dbReference type="ARBA" id="ARBA00023136"/>
    </source>
</evidence>
<reference evidence="16 17" key="1">
    <citation type="submission" date="2016-03" db="EMBL/GenBank/DDBJ databases">
        <title>EvidentialGene: Evidence-directed Construction of Genes on Genomes.</title>
        <authorList>
            <person name="Gilbert D.G."/>
            <person name="Choi J.-H."/>
            <person name="Mockaitis K."/>
            <person name="Colbourne J."/>
            <person name="Pfrender M."/>
        </authorList>
    </citation>
    <scope>NUCLEOTIDE SEQUENCE [LARGE SCALE GENOMIC DNA]</scope>
    <source>
        <strain evidence="16 17">Xinb3</strain>
        <tissue evidence="16">Complete organism</tissue>
    </source>
</reference>
<evidence type="ECO:0000256" key="15">
    <source>
        <dbReference type="ARBA" id="ARBA00026041"/>
    </source>
</evidence>
<comment type="subunit">
    <text evidence="15">Cross-link to form 2 major subcomplexes: one consisting of SGCB, SGCD and SGCG and the other consisting of SGCB and SGCD. The association between SGCB and SGCG is particularly strong while SGCA is loosely associated with the other sarcoglycans.</text>
</comment>
<evidence type="ECO:0000256" key="12">
    <source>
        <dbReference type="ARBA" id="ARBA00023157"/>
    </source>
</evidence>
<keyword evidence="6" id="KW-1003">Cell membrane</keyword>
<name>A0A0P5YTW2_9CRUS</name>
<evidence type="ECO:0000256" key="7">
    <source>
        <dbReference type="ARBA" id="ARBA00022490"/>
    </source>
</evidence>
<evidence type="ECO:0000256" key="1">
    <source>
        <dbReference type="ARBA" id="ARBA00002860"/>
    </source>
</evidence>
<dbReference type="GO" id="GO:0007517">
    <property type="term" value="P:muscle organ development"/>
    <property type="evidence" value="ECO:0007669"/>
    <property type="project" value="InterPro"/>
</dbReference>
<dbReference type="GO" id="GO:0005856">
    <property type="term" value="C:cytoskeleton"/>
    <property type="evidence" value="ECO:0007669"/>
    <property type="project" value="UniProtKB-SubCell"/>
</dbReference>
<evidence type="ECO:0000256" key="2">
    <source>
        <dbReference type="ARBA" id="ARBA00004245"/>
    </source>
</evidence>
<keyword evidence="12" id="KW-1015">Disulfide bond</keyword>
<keyword evidence="7" id="KW-0963">Cytoplasm</keyword>
<comment type="subcellular location">
    <subcellularLocation>
        <location evidence="3">Cell membrane</location>
        <location evidence="3">Sarcolemma</location>
        <topology evidence="3">Single-pass type II membrane protein</topology>
    </subcellularLocation>
    <subcellularLocation>
        <location evidence="2">Cytoplasm</location>
        <location evidence="2">Cytoskeleton</location>
    </subcellularLocation>
</comment>
<dbReference type="PANTHER" id="PTHR21142:SF2">
    <property type="entry name" value="BETA-SARCOGLYCAN"/>
    <property type="match status" value="1"/>
</dbReference>
<dbReference type="Pfam" id="PF04790">
    <property type="entry name" value="Sarcoglycan_1"/>
    <property type="match status" value="1"/>
</dbReference>
<dbReference type="STRING" id="35525.A0A0P5YTW2"/>
<dbReference type="InterPro" id="IPR006875">
    <property type="entry name" value="Sarcoglycan"/>
</dbReference>
<keyword evidence="10" id="KW-1133">Transmembrane helix</keyword>
<evidence type="ECO:0000256" key="10">
    <source>
        <dbReference type="ARBA" id="ARBA00022989"/>
    </source>
</evidence>
<evidence type="ECO:0000256" key="9">
    <source>
        <dbReference type="ARBA" id="ARBA00022968"/>
    </source>
</evidence>
<proteinExistence type="inferred from homology"/>
<keyword evidence="13" id="KW-0325">Glycoprotein</keyword>
<sequence>MDCNNGVPSQTSTLSRAEKALVKRNVNRSTLTTAPDTLFFEDSATEDSAKTKKAKNQPRGYAFWALVFALCVVALGNFFLTVTIFSVLRVTKTMENIEVVPSANLIKFFGELEMNKLIKLDGKISGFNESPVTVNSQGSDLNLKVLDDLEPEISISQDKVEFQKVDSFEIFEPRTTPKTNAFSTTFPNFGLPEGVLNLHIKKATANRITSKLEGSLLIRSEKAIRAKGKEGMRIRGREVLFRADQDLLLRSINGSVILNGADGVIMDVDTMSLTGRLEDQNSTKVAEYKLCICMPAGQLFRIPVLEGTDTINCDSIDLTSDDNPCV</sequence>
<dbReference type="Proteomes" id="UP000076858">
    <property type="component" value="Unassembled WGS sequence"/>
</dbReference>
<organism evidence="16 17">
    <name type="scientific">Daphnia magna</name>
    <dbReference type="NCBI Taxonomy" id="35525"/>
    <lineage>
        <taxon>Eukaryota</taxon>
        <taxon>Metazoa</taxon>
        <taxon>Ecdysozoa</taxon>
        <taxon>Arthropoda</taxon>
        <taxon>Crustacea</taxon>
        <taxon>Branchiopoda</taxon>
        <taxon>Diplostraca</taxon>
        <taxon>Cladocera</taxon>
        <taxon>Anomopoda</taxon>
        <taxon>Daphniidae</taxon>
        <taxon>Daphnia</taxon>
    </lineage>
</organism>
<evidence type="ECO:0000256" key="3">
    <source>
        <dbReference type="ARBA" id="ARBA00004274"/>
    </source>
</evidence>
<accession>A0A0P5YTW2</accession>
<evidence type="ECO:0000256" key="4">
    <source>
        <dbReference type="ARBA" id="ARBA00007574"/>
    </source>
</evidence>
<comment type="caution">
    <text evidence="16">The sequence shown here is derived from an EMBL/GenBank/DDBJ whole genome shotgun (WGS) entry which is preliminary data.</text>
</comment>